<dbReference type="Proteomes" id="UP001148629">
    <property type="component" value="Unassembled WGS sequence"/>
</dbReference>
<comment type="caution">
    <text evidence="1">The sequence shown here is derived from an EMBL/GenBank/DDBJ whole genome shotgun (WGS) entry which is preliminary data.</text>
</comment>
<evidence type="ECO:0000313" key="2">
    <source>
        <dbReference type="Proteomes" id="UP001148629"/>
    </source>
</evidence>
<evidence type="ECO:0000313" key="1">
    <source>
        <dbReference type="EMBL" id="KAJ3549842.1"/>
    </source>
</evidence>
<gene>
    <name evidence="1" type="ORF">NM208_g293</name>
</gene>
<keyword evidence="2" id="KW-1185">Reference proteome</keyword>
<sequence length="1455" mass="163568">MDPASTYDYICEPCRGLEFTQAFDALTSDAPERSEVLLDENTTRFVPPLESNCSFCKLISEIIQQNHKIMPDTKALDLTAFSFLRHARGVSGVRHDTPGAQDSLTLLPTSTIDHRVFENFDQPSVGKLGHAVCFPRESKPGFLKPQLVPQSFDHTRARLWIDNCKEDHGDRCNRPSTDSSGVPGMKLIDCQTFEMIPASPFMQWIALSYVWGPEKKGYDAQASQKLPPKLSATVRNAMEVTKLLGYRYLWIDKFCIDQSDAAERTDQIQKMGLIYSKAEVVIVAAAGADEHDGLPGVGSTKRLKQVLFNINDMTIMSTGPYPERYVEEMSRWWKRGWTFQEGVLAMRLLVFTEHQAFFECDTATWMESLGGLERILNRQAIDWSRWKHAYYFMSHYRGRPERRLEQDRGIAYCINDFFRTIQQYTSRDLTFDADSLNAATGVMQFLSKKKPQILNFVGLPYPALADHEELIEPYLFASLSWYHKANTTPRRRADFPSWTWAGWAGAIRWICCPHLMSSKDLRPKLRQVIFETSDGSTSTALDFLKPRQLPVPPPVAIQFEAGLIPASLFSVEGGLENWNRVTVGGNEVSMLQGRLPTETPAELLRRLENGTCGCLLLGDFVRRIHVSQLRYLLLVEWHGRQTATRFGALVVQEASKTVAFAHFATNKAITQRHIVSPRIDNTRVVNSITHYGLIGRDHFASLARTFTVIKLSPRNNLATTRAIYKGAPETLEHKIIVNPHRVNYTIASLGEVLDGQADQGAVIGKHVMLLGELIHLKYVTAKDKLLTNMCNPRRRLVNLDDGQCLAERDITEMKQWYSIIRILDRITSTIAVPVVSALLAQAAVIYAQRRKSSQKLGIWQMLALANGGWKNPIVLWNAVALPGTREERISSTPFLWAAAALTLLALQPTLQPILVQQKVIDVVTCQDTGACIPTNSFYGTVAGYDPEPEYFALCPQNLVVQTTMERILTTSDHDVQTNLWQEGPVSEDDIYFKDTLRSSFYWLFEHADSPRYFVSALPNGTTTGVLRQHAARMDTQVNCTLVESFPSPCPGQRPFQTAFSHDIASVRICAEGAFDQSPWTRSRDRETVSERLWIQVDGRSVELQRDSNYTMRCDANSTRGWFELGNFRNNYTHGPLLESWPTAEEIRTDFNDKSPVMSINDYPSREEPEPRHLYFSDWVHPPDPFHTCALPTPGPLTTAAIAMFGNSSFFYTAKMVQGDASLSQTFTRICQHGRLPFYRFNGVWESSTGPASVSCNRLLPRYGVKPEWLAELDLALFRHMGNPDTARRMFEVASYFANEALLIHTAQRDIGNSREIMSAPGATLIKPQGSLRSLVVLSILIGVQSLALRILGCYIYSQPTWTGALDAEVLINLGIQLGEEGQEISRTSGTIGVVLEDKTETLSVASMCDEEQPTQMARESFPESLTGEKHDAVAIGLGGLGQITRKLTSKTWKMA</sequence>
<proteinExistence type="predicted"/>
<reference evidence="1" key="1">
    <citation type="submission" date="2022-08" db="EMBL/GenBank/DDBJ databases">
        <title>Genome Sequence of Fusarium decemcellulare.</title>
        <authorList>
            <person name="Buettner E."/>
        </authorList>
    </citation>
    <scope>NUCLEOTIDE SEQUENCE</scope>
    <source>
        <strain evidence="1">Babe19</strain>
    </source>
</reference>
<protein>
    <submittedName>
        <fullName evidence="1">Uncharacterized protein</fullName>
    </submittedName>
</protein>
<organism evidence="1 2">
    <name type="scientific">Fusarium decemcellulare</name>
    <dbReference type="NCBI Taxonomy" id="57161"/>
    <lineage>
        <taxon>Eukaryota</taxon>
        <taxon>Fungi</taxon>
        <taxon>Dikarya</taxon>
        <taxon>Ascomycota</taxon>
        <taxon>Pezizomycotina</taxon>
        <taxon>Sordariomycetes</taxon>
        <taxon>Hypocreomycetidae</taxon>
        <taxon>Hypocreales</taxon>
        <taxon>Nectriaceae</taxon>
        <taxon>Fusarium</taxon>
        <taxon>Fusarium decemcellulare species complex</taxon>
    </lineage>
</organism>
<accession>A0ACC1T058</accession>
<name>A0ACC1T058_9HYPO</name>
<dbReference type="EMBL" id="JANRMS010000013">
    <property type="protein sequence ID" value="KAJ3549842.1"/>
    <property type="molecule type" value="Genomic_DNA"/>
</dbReference>